<reference evidence="1" key="1">
    <citation type="journal article" date="2015" name="Nature">
        <title>Complex archaea that bridge the gap between prokaryotes and eukaryotes.</title>
        <authorList>
            <person name="Spang A."/>
            <person name="Saw J.H."/>
            <person name="Jorgensen S.L."/>
            <person name="Zaremba-Niedzwiedzka K."/>
            <person name="Martijn J."/>
            <person name="Lind A.E."/>
            <person name="van Eijk R."/>
            <person name="Schleper C."/>
            <person name="Guy L."/>
            <person name="Ettema T.J."/>
        </authorList>
    </citation>
    <scope>NUCLEOTIDE SEQUENCE</scope>
</reference>
<evidence type="ECO:0000313" key="1">
    <source>
        <dbReference type="EMBL" id="KKL28485.1"/>
    </source>
</evidence>
<name>A0A0F9C2Q4_9ZZZZ</name>
<dbReference type="EMBL" id="LAZR01035081">
    <property type="protein sequence ID" value="KKL28485.1"/>
    <property type="molecule type" value="Genomic_DNA"/>
</dbReference>
<proteinExistence type="predicted"/>
<gene>
    <name evidence="1" type="ORF">LCGC14_2374650</name>
</gene>
<comment type="caution">
    <text evidence="1">The sequence shown here is derived from an EMBL/GenBank/DDBJ whole genome shotgun (WGS) entry which is preliminary data.</text>
</comment>
<accession>A0A0F9C2Q4</accession>
<sequence>MPKLNPIQALFAHKIARLILYIESEG</sequence>
<organism evidence="1">
    <name type="scientific">marine sediment metagenome</name>
    <dbReference type="NCBI Taxonomy" id="412755"/>
    <lineage>
        <taxon>unclassified sequences</taxon>
        <taxon>metagenomes</taxon>
        <taxon>ecological metagenomes</taxon>
    </lineage>
</organism>
<protein>
    <submittedName>
        <fullName evidence="1">Uncharacterized protein</fullName>
    </submittedName>
</protein>
<dbReference type="AlphaFoldDB" id="A0A0F9C2Q4"/>
<feature type="non-terminal residue" evidence="1">
    <location>
        <position position="26"/>
    </location>
</feature>